<dbReference type="KEGG" id="sdz:Asd1617_02104"/>
<dbReference type="EMBL" id="CP006736">
    <property type="protein sequence ID" value="AHA64931.1"/>
    <property type="molecule type" value="Genomic_DNA"/>
</dbReference>
<evidence type="ECO:0000313" key="2">
    <source>
        <dbReference type="Proteomes" id="UP000031647"/>
    </source>
</evidence>
<protein>
    <submittedName>
        <fullName evidence="1">Uncharacterized protein</fullName>
    </submittedName>
</protein>
<evidence type="ECO:0000313" key="1">
    <source>
        <dbReference type="EMBL" id="AHA64931.1"/>
    </source>
</evidence>
<gene>
    <name evidence="1" type="ORF">Asd1617_02104</name>
</gene>
<name>A0A0A6ZTL1_SHIDY</name>
<dbReference type="Proteomes" id="UP000031647">
    <property type="component" value="Chromosome"/>
</dbReference>
<reference evidence="1 2" key="1">
    <citation type="submission" date="2013-09" db="EMBL/GenBank/DDBJ databases">
        <title>Comparative genomics of Sd1617 to representative strains in evaluating its pathogenesis.</title>
        <authorList>
            <person name="Aksomboon Vongsawan A."/>
            <person name="Kapatral V."/>
            <person name="Vaisvil B."/>
            <person name="Serichantalergs O."/>
            <person name="Hale T.L."/>
            <person name="Mason C.J."/>
        </authorList>
    </citation>
    <scope>NUCLEOTIDE SEQUENCE [LARGE SCALE GENOMIC DNA]</scope>
    <source>
        <strain evidence="1 2">1617</strain>
    </source>
</reference>
<proteinExistence type="predicted"/>
<accession>A0A0A6ZTL1</accession>
<dbReference type="PATRIC" id="fig|754093.4.peg.2037"/>
<organism evidence="1 2">
    <name type="scientific">Shigella dysenteriae 1617</name>
    <dbReference type="NCBI Taxonomy" id="754093"/>
    <lineage>
        <taxon>Bacteria</taxon>
        <taxon>Pseudomonadati</taxon>
        <taxon>Pseudomonadota</taxon>
        <taxon>Gammaproteobacteria</taxon>
        <taxon>Enterobacterales</taxon>
        <taxon>Enterobacteriaceae</taxon>
        <taxon>Shigella</taxon>
    </lineage>
</organism>
<dbReference type="HOGENOM" id="CLU_3296471_0_0_6"/>
<sequence>MRSASGESDPVFWLCQILMLEYTHDKWHYDIDFMVMPLIS</sequence>
<dbReference type="AlphaFoldDB" id="A0A0A6ZTL1"/>